<accession>A0A9D1WDB5</accession>
<protein>
    <submittedName>
        <fullName evidence="3">Flagellar hook-length control protein FliK</fullName>
    </submittedName>
</protein>
<dbReference type="Proteomes" id="UP000886829">
    <property type="component" value="Unassembled WGS sequence"/>
</dbReference>
<evidence type="ECO:0000256" key="1">
    <source>
        <dbReference type="SAM" id="MobiDB-lite"/>
    </source>
</evidence>
<dbReference type="EMBL" id="DXEV01000130">
    <property type="protein sequence ID" value="HIX57111.1"/>
    <property type="molecule type" value="Genomic_DNA"/>
</dbReference>
<organism evidence="3 4">
    <name type="scientific">Candidatus Anaerobiospirillum pullistercoris</name>
    <dbReference type="NCBI Taxonomy" id="2838452"/>
    <lineage>
        <taxon>Bacteria</taxon>
        <taxon>Pseudomonadati</taxon>
        <taxon>Pseudomonadota</taxon>
        <taxon>Gammaproteobacteria</taxon>
        <taxon>Aeromonadales</taxon>
        <taxon>Succinivibrionaceae</taxon>
        <taxon>Anaerobiospirillum</taxon>
    </lineage>
</organism>
<reference evidence="3" key="2">
    <citation type="submission" date="2021-04" db="EMBL/GenBank/DDBJ databases">
        <authorList>
            <person name="Gilroy R."/>
        </authorList>
    </citation>
    <scope>NUCLEOTIDE SEQUENCE</scope>
    <source>
        <strain evidence="3">USASDec5-558</strain>
    </source>
</reference>
<feature type="region of interest" description="Disordered" evidence="1">
    <location>
        <begin position="1"/>
        <end position="37"/>
    </location>
</feature>
<feature type="domain" description="Flagellar hook-length control protein-like C-terminal" evidence="2">
    <location>
        <begin position="818"/>
        <end position="888"/>
    </location>
</feature>
<comment type="caution">
    <text evidence="3">The sequence shown here is derived from an EMBL/GenBank/DDBJ whole genome shotgun (WGS) entry which is preliminary data.</text>
</comment>
<feature type="compositionally biased region" description="Low complexity" evidence="1">
    <location>
        <begin position="1"/>
        <end position="14"/>
    </location>
</feature>
<feature type="compositionally biased region" description="Basic and acidic residues" evidence="1">
    <location>
        <begin position="82"/>
        <end position="116"/>
    </location>
</feature>
<dbReference type="Gene3D" id="3.30.750.140">
    <property type="match status" value="1"/>
</dbReference>
<feature type="region of interest" description="Disordered" evidence="1">
    <location>
        <begin position="932"/>
        <end position="967"/>
    </location>
</feature>
<evidence type="ECO:0000313" key="3">
    <source>
        <dbReference type="EMBL" id="HIX57111.1"/>
    </source>
</evidence>
<name>A0A9D1WDB5_9GAMM</name>
<sequence>MLNSQQVNAQANSQTDRAGDHSTANNYDRLHPSNDNGVEHRFASIFASLKSHFGAGADRQKQDSFASSFKKSVDASAQSREQAQELQDKKKDKAERDRKVREHREALAEARRESLEQADKTLAANAEKSVQHRKDLDQQASEMLEEAETKAALRPSDILAAAMAAAAQAQNQSSAASSSGTGTVSGDAAFSGSGSATLTASSGASSSGAAASSGAALASGSAVAEGMTAFSGATGFSGAAGISGTAGTSGAAVSGGAVLASGSGSGSVVDGADSGSALAQSSVSGAAGMGTGSESGSGNNTASYTAVGLGNDEATPAAQAAAQMLQIDGVETDENLAQSLNQLNRQQVQQAQPHSPSAAEQLASMDGKELRKSLDALARENNVSKLSLKMANPQALAAMRRDAQMLSQLPTSQNTLASLTGTGEATRLHLMANAANGNTNGISAFGAMTGSEASIEQVAATGMRQMEVTGRTSTEILMQQNKLRQESHGLVEKTAMTAAARAEQATKQLESQTLTAQQMATSAANRAAQQAAMGSLAQGQGPVAATPNFVGSGAPVFADATMLTPQPQVPNTLAAEVASKAAGMAALGGDKSVASGGAGAGAGLFGQDVDGAAESTKGNAAASAASNADSRAALLRLAMAQDEITTAAMQGEDVSGAAEDSASAAAAAATSELQLRPQQSSVLTQAIQSLQQGARPESSGTTYENSILAGMLTANALTEKDLAAAADESARGAVSGVDVSVRASAGTGANFDANSATASVGANSAEVRAALLQDETNAQAMVQEQLQAQAEARAELEREFTNMNFSADPTSDAAMLHERVMRMAARNLKHLAVDLNPRDLGKMRIAIELSDNNDALSVTLAAASPETRALLAHTLPVLEDTLAQQNVATNAYILDLNEIEAEENAEKAVASSAAAVHTLSDPKRIGEQEVAANAANADASENNTRSNAMRWAQSRSVTDGQGRLRGV</sequence>
<feature type="compositionally biased region" description="Low complexity" evidence="1">
    <location>
        <begin position="932"/>
        <end position="943"/>
    </location>
</feature>
<evidence type="ECO:0000259" key="2">
    <source>
        <dbReference type="Pfam" id="PF02120"/>
    </source>
</evidence>
<dbReference type="CDD" id="cd17470">
    <property type="entry name" value="T3SS_Flik_C"/>
    <property type="match status" value="1"/>
</dbReference>
<reference evidence="3" key="1">
    <citation type="journal article" date="2021" name="PeerJ">
        <title>Extensive microbial diversity within the chicken gut microbiome revealed by metagenomics and culture.</title>
        <authorList>
            <person name="Gilroy R."/>
            <person name="Ravi A."/>
            <person name="Getino M."/>
            <person name="Pursley I."/>
            <person name="Horton D.L."/>
            <person name="Alikhan N.F."/>
            <person name="Baker D."/>
            <person name="Gharbi K."/>
            <person name="Hall N."/>
            <person name="Watson M."/>
            <person name="Adriaenssens E.M."/>
            <person name="Foster-Nyarko E."/>
            <person name="Jarju S."/>
            <person name="Secka A."/>
            <person name="Antonio M."/>
            <person name="Oren A."/>
            <person name="Chaudhuri R.R."/>
            <person name="La Ragione R."/>
            <person name="Hildebrand F."/>
            <person name="Pallen M.J."/>
        </authorList>
    </citation>
    <scope>NUCLEOTIDE SEQUENCE</scope>
    <source>
        <strain evidence="3">USASDec5-558</strain>
    </source>
</reference>
<feature type="compositionally biased region" description="Polar residues" evidence="1">
    <location>
        <begin position="63"/>
        <end position="81"/>
    </location>
</feature>
<feature type="region of interest" description="Disordered" evidence="1">
    <location>
        <begin position="56"/>
        <end position="116"/>
    </location>
</feature>
<dbReference type="AlphaFoldDB" id="A0A9D1WDB5"/>
<keyword evidence="3" id="KW-0282">Flagellum</keyword>
<evidence type="ECO:0000313" key="4">
    <source>
        <dbReference type="Proteomes" id="UP000886829"/>
    </source>
</evidence>
<dbReference type="Pfam" id="PF02120">
    <property type="entry name" value="Flg_hook"/>
    <property type="match status" value="1"/>
</dbReference>
<dbReference type="InterPro" id="IPR038610">
    <property type="entry name" value="FliK-like_C_sf"/>
</dbReference>
<feature type="compositionally biased region" description="Basic and acidic residues" evidence="1">
    <location>
        <begin position="28"/>
        <end position="37"/>
    </location>
</feature>
<feature type="region of interest" description="Disordered" evidence="1">
    <location>
        <begin position="345"/>
        <end position="366"/>
    </location>
</feature>
<keyword evidence="3" id="KW-0969">Cilium</keyword>
<dbReference type="InterPro" id="IPR021136">
    <property type="entry name" value="Flagellar_hook_control-like_C"/>
</dbReference>
<keyword evidence="3" id="KW-0966">Cell projection</keyword>
<gene>
    <name evidence="3" type="ORF">H9850_06535</name>
</gene>
<proteinExistence type="predicted"/>